<dbReference type="InterPro" id="IPR026319">
    <property type="entry name" value="ZC2HC1A/B-like"/>
</dbReference>
<dbReference type="Proteomes" id="UP001651158">
    <property type="component" value="Unassembled WGS sequence"/>
</dbReference>
<keyword evidence="3" id="KW-1185">Reference proteome</keyword>
<evidence type="ECO:0000256" key="1">
    <source>
        <dbReference type="SAM" id="MobiDB-lite"/>
    </source>
</evidence>
<reference evidence="2 3" key="1">
    <citation type="journal article" date="2022" name="Front. Cell. Infect. Microbiol.">
        <title>The Genomes of Two Strains of Taenia crassiceps the Animal Model for the Study of Human Cysticercosis.</title>
        <authorList>
            <person name="Bobes R.J."/>
            <person name="Estrada K."/>
            <person name="Rios-Valencia D.G."/>
            <person name="Calderon-Gallegos A."/>
            <person name="de la Torre P."/>
            <person name="Carrero J.C."/>
            <person name="Sanchez-Flores A."/>
            <person name="Laclette J.P."/>
        </authorList>
    </citation>
    <scope>NUCLEOTIDE SEQUENCE [LARGE SCALE GENOMIC DNA]</scope>
    <source>
        <strain evidence="2">WFUcys</strain>
    </source>
</reference>
<feature type="compositionally biased region" description="Basic residues" evidence="1">
    <location>
        <begin position="44"/>
        <end position="54"/>
    </location>
</feature>
<organism evidence="2 3">
    <name type="scientific">Taenia crassiceps</name>
    <dbReference type="NCBI Taxonomy" id="6207"/>
    <lineage>
        <taxon>Eukaryota</taxon>
        <taxon>Metazoa</taxon>
        <taxon>Spiralia</taxon>
        <taxon>Lophotrochozoa</taxon>
        <taxon>Platyhelminthes</taxon>
        <taxon>Cestoda</taxon>
        <taxon>Eucestoda</taxon>
        <taxon>Cyclophyllidea</taxon>
        <taxon>Taeniidae</taxon>
        <taxon>Taenia</taxon>
    </lineage>
</organism>
<protein>
    <recommendedName>
        <fullName evidence="4">Zinc finger protein</fullName>
    </recommendedName>
</protein>
<feature type="compositionally biased region" description="Polar residues" evidence="1">
    <location>
        <begin position="30"/>
        <end position="41"/>
    </location>
</feature>
<dbReference type="PANTHER" id="PTHR13555:SF68">
    <property type="entry name" value="ZINC FINGER PROTEIN 474"/>
    <property type="match status" value="1"/>
</dbReference>
<accession>A0ABR4Q4G4</accession>
<evidence type="ECO:0000313" key="3">
    <source>
        <dbReference type="Proteomes" id="UP001651158"/>
    </source>
</evidence>
<evidence type="ECO:0000313" key="2">
    <source>
        <dbReference type="EMBL" id="KAL5104571.1"/>
    </source>
</evidence>
<dbReference type="PANTHER" id="PTHR13555">
    <property type="entry name" value="C2H2 ZINC FINGER CGI-62-RELATED"/>
    <property type="match status" value="1"/>
</dbReference>
<name>A0ABR4Q4G4_9CEST</name>
<gene>
    <name evidence="2" type="ORF">TcWFU_000428</name>
</gene>
<dbReference type="EMBL" id="JAKROA010000011">
    <property type="protein sequence ID" value="KAL5104571.1"/>
    <property type="molecule type" value="Genomic_DNA"/>
</dbReference>
<proteinExistence type="predicted"/>
<comment type="caution">
    <text evidence="2">The sequence shown here is derived from an EMBL/GenBank/DDBJ whole genome shotgun (WGS) entry which is preliminary data.</text>
</comment>
<sequence length="238" mass="27177">MTSMLKGVNLTFNLIPKCREIEPRVIRSNTDSVSAVKSQPQSRCSRKKRGRKYSKSVPPQFRGPKAVDSNYHNPGDGQPLQPGRRGVEKLLPTNFTNVECPSCQRIYTRRSLNFHLKVCAMRQAEEEKRRNAIESAIERQKRGPSRPPGKPCYICGRRYTKSSWDWHEPKCQEQWNTWHSRLPKGLQHQGGLLKPNTDDETLEAVVVQEKAAGNLNFNKKDALEKVLFEASRVNALPV</sequence>
<evidence type="ECO:0008006" key="4">
    <source>
        <dbReference type="Google" id="ProtNLM"/>
    </source>
</evidence>
<feature type="region of interest" description="Disordered" evidence="1">
    <location>
        <begin position="30"/>
        <end position="86"/>
    </location>
</feature>